<dbReference type="SUPFAM" id="SSF46785">
    <property type="entry name" value="Winged helix' DNA-binding domain"/>
    <property type="match status" value="1"/>
</dbReference>
<evidence type="ECO:0000313" key="4">
    <source>
        <dbReference type="EnsemblPlants" id="ORUFI03G24570.1"/>
    </source>
</evidence>
<dbReference type="Pfam" id="PF01399">
    <property type="entry name" value="PCI"/>
    <property type="match status" value="1"/>
</dbReference>
<keyword evidence="5" id="KW-1185">Reference proteome</keyword>
<evidence type="ECO:0000256" key="1">
    <source>
        <dbReference type="ARBA" id="ARBA00007454"/>
    </source>
</evidence>
<dbReference type="PANTHER" id="PTHR10678">
    <property type="entry name" value="26S PROTEASOME NON-ATPASE REGULATORY SUBUNIT 11/COP9 SIGNALOSOME COMPLEX SUBUNIT 2"/>
    <property type="match status" value="1"/>
</dbReference>
<keyword evidence="2" id="KW-0647">Proteasome</keyword>
<dbReference type="InterPro" id="IPR011990">
    <property type="entry name" value="TPR-like_helical_dom_sf"/>
</dbReference>
<dbReference type="InterPro" id="IPR050871">
    <property type="entry name" value="26S_Proteasome/COP9_Components"/>
</dbReference>
<dbReference type="PROSITE" id="PS50250">
    <property type="entry name" value="PCI"/>
    <property type="match status" value="1"/>
</dbReference>
<dbReference type="OMA" id="KIMVNHA"/>
<feature type="domain" description="PCI" evidence="3">
    <location>
        <begin position="111"/>
        <end position="279"/>
    </location>
</feature>
<dbReference type="eggNOG" id="KOG1463">
    <property type="taxonomic scope" value="Eukaryota"/>
</dbReference>
<dbReference type="GO" id="GO:0030163">
    <property type="term" value="P:protein catabolic process"/>
    <property type="evidence" value="ECO:0007669"/>
    <property type="project" value="UniProtKB-ARBA"/>
</dbReference>
<dbReference type="FunFam" id="1.25.40.570:FF:000007">
    <property type="entry name" value="26S proteasome non-ATPase regulatory subunit 11"/>
    <property type="match status" value="1"/>
</dbReference>
<dbReference type="SMART" id="SM00088">
    <property type="entry name" value="PINT"/>
    <property type="match status" value="1"/>
</dbReference>
<evidence type="ECO:0000313" key="5">
    <source>
        <dbReference type="Proteomes" id="UP000008022"/>
    </source>
</evidence>
<sequence>MVEWTRAEKRTFLRQRVEARLAALLLENQEYTDALTLLTDLIKEVRRLDDKLLLVDIDLLESKLHFSLRNLPKAKASLTAARTAANAIYVPPAQQGTIDIQSGILHAEEKDYKTAYSYFFEAFEAFSALEDPKAIFSLKYMLLCKIMVNQADDVAGIISSKAGLKYLGPDVDAMKAVADAYSKRSLKYFETALRDYKSQLEEDPIVHRHLSSLYDTLLEQNLCRLIEPYARVEIAHIAEMIELPVDHVEKKLSQMILDKKFAGTLDQGAGCLIIFEDPKTEAIFPATLETISNVGKVCKMFRSNFLEISTDNLKRREYQTRSVGGEWCGGGGGCWSGLGFYMLLLLCLVLCAMFANEGVRLWIPGTLLAASLLGCSASTSSQVVSTQTER</sequence>
<dbReference type="STRING" id="4529.A0A0E0NXG3"/>
<accession>A0A0E0NXG3</accession>
<dbReference type="SUPFAM" id="SSF48452">
    <property type="entry name" value="TPR-like"/>
    <property type="match status" value="1"/>
</dbReference>
<name>A0A0E0NXG3_ORYRU</name>
<dbReference type="Gene3D" id="1.25.40.570">
    <property type="match status" value="1"/>
</dbReference>
<dbReference type="Proteomes" id="UP000008022">
    <property type="component" value="Unassembled WGS sequence"/>
</dbReference>
<dbReference type="GO" id="GO:0000502">
    <property type="term" value="C:proteasome complex"/>
    <property type="evidence" value="ECO:0007669"/>
    <property type="project" value="UniProtKB-KW"/>
</dbReference>
<proteinExistence type="inferred from homology"/>
<dbReference type="InterPro" id="IPR000717">
    <property type="entry name" value="PCI_dom"/>
</dbReference>
<dbReference type="SMART" id="SM00753">
    <property type="entry name" value="PAM"/>
    <property type="match status" value="1"/>
</dbReference>
<dbReference type="InterPro" id="IPR036390">
    <property type="entry name" value="WH_DNA-bd_sf"/>
</dbReference>
<dbReference type="Gramene" id="ORUFI03G24570.1">
    <property type="protein sequence ID" value="ORUFI03G24570.1"/>
    <property type="gene ID" value="ORUFI03G24570"/>
</dbReference>
<reference evidence="4" key="2">
    <citation type="submission" date="2015-06" db="UniProtKB">
        <authorList>
            <consortium name="EnsemblPlants"/>
        </authorList>
    </citation>
    <scope>IDENTIFICATION</scope>
</reference>
<dbReference type="AlphaFoldDB" id="A0A0E0NXG3"/>
<protein>
    <recommendedName>
        <fullName evidence="3">PCI domain-containing protein</fullName>
    </recommendedName>
</protein>
<comment type="similarity">
    <text evidence="1">Belongs to the proteasome subunit S9 family.</text>
</comment>
<evidence type="ECO:0000256" key="2">
    <source>
        <dbReference type="ARBA" id="ARBA00022942"/>
    </source>
</evidence>
<dbReference type="EnsemblPlants" id="ORUFI03G24570.1">
    <property type="protein sequence ID" value="ORUFI03G24570.1"/>
    <property type="gene ID" value="ORUFI03G24570"/>
</dbReference>
<reference evidence="5" key="1">
    <citation type="submission" date="2013-06" db="EMBL/GenBank/DDBJ databases">
        <authorList>
            <person name="Zhao Q."/>
        </authorList>
    </citation>
    <scope>NUCLEOTIDE SEQUENCE</scope>
    <source>
        <strain evidence="5">cv. W1943</strain>
    </source>
</reference>
<organism evidence="4 5">
    <name type="scientific">Oryza rufipogon</name>
    <name type="common">Brownbeard rice</name>
    <name type="synonym">Asian wild rice</name>
    <dbReference type="NCBI Taxonomy" id="4529"/>
    <lineage>
        <taxon>Eukaryota</taxon>
        <taxon>Viridiplantae</taxon>
        <taxon>Streptophyta</taxon>
        <taxon>Embryophyta</taxon>
        <taxon>Tracheophyta</taxon>
        <taxon>Spermatophyta</taxon>
        <taxon>Magnoliopsida</taxon>
        <taxon>Liliopsida</taxon>
        <taxon>Poales</taxon>
        <taxon>Poaceae</taxon>
        <taxon>BOP clade</taxon>
        <taxon>Oryzoideae</taxon>
        <taxon>Oryzeae</taxon>
        <taxon>Oryzinae</taxon>
        <taxon>Oryza</taxon>
    </lineage>
</organism>
<evidence type="ECO:0000259" key="3">
    <source>
        <dbReference type="PROSITE" id="PS50250"/>
    </source>
</evidence>